<proteinExistence type="predicted"/>
<organism evidence="1">
    <name type="scientific">viral metagenome</name>
    <dbReference type="NCBI Taxonomy" id="1070528"/>
    <lineage>
        <taxon>unclassified sequences</taxon>
        <taxon>metagenomes</taxon>
        <taxon>organismal metagenomes</taxon>
    </lineage>
</organism>
<dbReference type="AlphaFoldDB" id="A0A6C0B1L8"/>
<evidence type="ECO:0000313" key="1">
    <source>
        <dbReference type="EMBL" id="QHS85694.1"/>
    </source>
</evidence>
<protein>
    <submittedName>
        <fullName evidence="1">Uncharacterized protein</fullName>
    </submittedName>
</protein>
<name>A0A6C0B1L8_9ZZZZ</name>
<sequence length="122" mass="14423">MEASGQMHYNRLRALIKDLESNPQTKPPSWFREQYLVMKELCGHFTQGFTDIHPEITNRQFRQNCTDIDLYICNMMESYETCGMFCLSTYLFFNQMLLEVVDMGLDETEDSLFAEMFGKMKI</sequence>
<dbReference type="EMBL" id="MN739048">
    <property type="protein sequence ID" value="QHS85694.1"/>
    <property type="molecule type" value="Genomic_DNA"/>
</dbReference>
<reference evidence="1" key="1">
    <citation type="journal article" date="2020" name="Nature">
        <title>Giant virus diversity and host interactions through global metagenomics.</title>
        <authorList>
            <person name="Schulz F."/>
            <person name="Roux S."/>
            <person name="Paez-Espino D."/>
            <person name="Jungbluth S."/>
            <person name="Walsh D.A."/>
            <person name="Denef V.J."/>
            <person name="McMahon K.D."/>
            <person name="Konstantinidis K.T."/>
            <person name="Eloe-Fadrosh E.A."/>
            <person name="Kyrpides N.C."/>
            <person name="Woyke T."/>
        </authorList>
    </citation>
    <scope>NUCLEOTIDE SEQUENCE</scope>
    <source>
        <strain evidence="1">GVMAG-M-3300009185-36</strain>
    </source>
</reference>
<accession>A0A6C0B1L8</accession>